<protein>
    <submittedName>
        <fullName evidence="1">Uncharacterized protein</fullName>
    </submittedName>
</protein>
<dbReference type="EMBL" id="BTRK01000006">
    <property type="protein sequence ID" value="GMR57445.1"/>
    <property type="molecule type" value="Genomic_DNA"/>
</dbReference>
<proteinExistence type="predicted"/>
<evidence type="ECO:0000313" key="1">
    <source>
        <dbReference type="EMBL" id="GMR57445.1"/>
    </source>
</evidence>
<name>A0AAN5D879_9BILA</name>
<dbReference type="Proteomes" id="UP001328107">
    <property type="component" value="Unassembled WGS sequence"/>
</dbReference>
<keyword evidence="2" id="KW-1185">Reference proteome</keyword>
<sequence>GEKFNPISTSTIDYDIVSYPFSYSVGGSGGKILGGGGGIQILRQYAPTMTTTKITPIKKARTQCPIGNPPWTSDLELSACAF</sequence>
<gene>
    <name evidence="1" type="ORF">PMAYCL1PPCAC_27640</name>
</gene>
<evidence type="ECO:0000313" key="2">
    <source>
        <dbReference type="Proteomes" id="UP001328107"/>
    </source>
</evidence>
<feature type="non-terminal residue" evidence="1">
    <location>
        <position position="82"/>
    </location>
</feature>
<feature type="non-terminal residue" evidence="1">
    <location>
        <position position="1"/>
    </location>
</feature>
<reference evidence="2" key="1">
    <citation type="submission" date="2022-10" db="EMBL/GenBank/DDBJ databases">
        <title>Genome assembly of Pristionchus species.</title>
        <authorList>
            <person name="Yoshida K."/>
            <person name="Sommer R.J."/>
        </authorList>
    </citation>
    <scope>NUCLEOTIDE SEQUENCE [LARGE SCALE GENOMIC DNA]</scope>
    <source>
        <strain evidence="2">RS5460</strain>
    </source>
</reference>
<comment type="caution">
    <text evidence="1">The sequence shown here is derived from an EMBL/GenBank/DDBJ whole genome shotgun (WGS) entry which is preliminary data.</text>
</comment>
<organism evidence="1 2">
    <name type="scientific">Pristionchus mayeri</name>
    <dbReference type="NCBI Taxonomy" id="1317129"/>
    <lineage>
        <taxon>Eukaryota</taxon>
        <taxon>Metazoa</taxon>
        <taxon>Ecdysozoa</taxon>
        <taxon>Nematoda</taxon>
        <taxon>Chromadorea</taxon>
        <taxon>Rhabditida</taxon>
        <taxon>Rhabditina</taxon>
        <taxon>Diplogasteromorpha</taxon>
        <taxon>Diplogasteroidea</taxon>
        <taxon>Neodiplogasteridae</taxon>
        <taxon>Pristionchus</taxon>
    </lineage>
</organism>
<dbReference type="AlphaFoldDB" id="A0AAN5D879"/>
<accession>A0AAN5D879</accession>